<evidence type="ECO:0000313" key="1">
    <source>
        <dbReference type="EMBL" id="MBX71157.1"/>
    </source>
</evidence>
<reference evidence="1" key="1">
    <citation type="submission" date="2018-02" db="EMBL/GenBank/DDBJ databases">
        <title>Rhizophora mucronata_Transcriptome.</title>
        <authorList>
            <person name="Meera S.P."/>
            <person name="Sreeshan A."/>
            <person name="Augustine A."/>
        </authorList>
    </citation>
    <scope>NUCLEOTIDE SEQUENCE</scope>
    <source>
        <tissue evidence="1">Leaf</tissue>
    </source>
</reference>
<name>A0A2P2QW25_RHIMU</name>
<proteinExistence type="predicted"/>
<sequence>MLWQPPKMLMNQQCMQLLLQEPLSNYHNLNLMIVIKVASMVLVINQQPDTTPIRPQHLQF</sequence>
<organism evidence="1">
    <name type="scientific">Rhizophora mucronata</name>
    <name type="common">Asiatic mangrove</name>
    <dbReference type="NCBI Taxonomy" id="61149"/>
    <lineage>
        <taxon>Eukaryota</taxon>
        <taxon>Viridiplantae</taxon>
        <taxon>Streptophyta</taxon>
        <taxon>Embryophyta</taxon>
        <taxon>Tracheophyta</taxon>
        <taxon>Spermatophyta</taxon>
        <taxon>Magnoliopsida</taxon>
        <taxon>eudicotyledons</taxon>
        <taxon>Gunneridae</taxon>
        <taxon>Pentapetalae</taxon>
        <taxon>rosids</taxon>
        <taxon>fabids</taxon>
        <taxon>Malpighiales</taxon>
        <taxon>Rhizophoraceae</taxon>
        <taxon>Rhizophora</taxon>
    </lineage>
</organism>
<accession>A0A2P2QW25</accession>
<dbReference type="AlphaFoldDB" id="A0A2P2QW25"/>
<dbReference type="EMBL" id="GGEC01090673">
    <property type="protein sequence ID" value="MBX71157.1"/>
    <property type="molecule type" value="Transcribed_RNA"/>
</dbReference>
<protein>
    <submittedName>
        <fullName evidence="1">Uncharacterized protein</fullName>
    </submittedName>
</protein>